<evidence type="ECO:0000313" key="1">
    <source>
        <dbReference type="EMBL" id="CAK5090593.1"/>
    </source>
</evidence>
<reference evidence="1" key="1">
    <citation type="submission" date="2023-11" db="EMBL/GenBank/DDBJ databases">
        <authorList>
            <person name="Poullet M."/>
        </authorList>
    </citation>
    <scope>NUCLEOTIDE SEQUENCE</scope>
    <source>
        <strain evidence="1">E1834</strain>
    </source>
</reference>
<evidence type="ECO:0000313" key="2">
    <source>
        <dbReference type="Proteomes" id="UP001497535"/>
    </source>
</evidence>
<name>A0ACB1AKI2_MELEN</name>
<protein>
    <submittedName>
        <fullName evidence="1">Uncharacterized protein</fullName>
    </submittedName>
</protein>
<keyword evidence="2" id="KW-1185">Reference proteome</keyword>
<dbReference type="Proteomes" id="UP001497535">
    <property type="component" value="Unassembled WGS sequence"/>
</dbReference>
<dbReference type="EMBL" id="CAVMJV010000083">
    <property type="protein sequence ID" value="CAK5090593.1"/>
    <property type="molecule type" value="Genomic_DNA"/>
</dbReference>
<accession>A0ACB1AKI2</accession>
<sequence length="71" mass="7678">MLLVAWWWSTCSCVDLVVVNMLLCGFVVSTCPSTDGALQCGALQHALHGGALQHVLQHALHGGWPFCFLAR</sequence>
<comment type="caution">
    <text evidence="1">The sequence shown here is derived from an EMBL/GenBank/DDBJ whole genome shotgun (WGS) entry which is preliminary data.</text>
</comment>
<proteinExistence type="predicted"/>
<gene>
    <name evidence="1" type="ORF">MENTE1834_LOCUS38389</name>
</gene>
<organism evidence="1 2">
    <name type="scientific">Meloidogyne enterolobii</name>
    <name type="common">Root-knot nematode worm</name>
    <name type="synonym">Meloidogyne mayaguensis</name>
    <dbReference type="NCBI Taxonomy" id="390850"/>
    <lineage>
        <taxon>Eukaryota</taxon>
        <taxon>Metazoa</taxon>
        <taxon>Ecdysozoa</taxon>
        <taxon>Nematoda</taxon>
        <taxon>Chromadorea</taxon>
        <taxon>Rhabditida</taxon>
        <taxon>Tylenchina</taxon>
        <taxon>Tylenchomorpha</taxon>
        <taxon>Tylenchoidea</taxon>
        <taxon>Meloidogynidae</taxon>
        <taxon>Meloidogyninae</taxon>
        <taxon>Meloidogyne</taxon>
    </lineage>
</organism>